<gene>
    <name evidence="2" type="ORF">ACFQJ9_14605</name>
</gene>
<keyword evidence="1" id="KW-0472">Membrane</keyword>
<evidence type="ECO:0000313" key="3">
    <source>
        <dbReference type="Proteomes" id="UP001596447"/>
    </source>
</evidence>
<dbReference type="RefSeq" id="WP_279527405.1">
    <property type="nucleotide sequence ID" value="NZ_CP122312.1"/>
</dbReference>
<protein>
    <recommendedName>
        <fullName evidence="4">Cardiolipin synthase N-terminal domain-containing protein</fullName>
    </recommendedName>
</protein>
<evidence type="ECO:0000256" key="1">
    <source>
        <dbReference type="SAM" id="Phobius"/>
    </source>
</evidence>
<reference evidence="2 3" key="1">
    <citation type="journal article" date="2019" name="Int. J. Syst. Evol. Microbiol.">
        <title>The Global Catalogue of Microorganisms (GCM) 10K type strain sequencing project: providing services to taxonomists for standard genome sequencing and annotation.</title>
        <authorList>
            <consortium name="The Broad Institute Genomics Platform"/>
            <consortium name="The Broad Institute Genome Sequencing Center for Infectious Disease"/>
            <person name="Wu L."/>
            <person name="Ma J."/>
        </authorList>
    </citation>
    <scope>NUCLEOTIDE SEQUENCE [LARGE SCALE GENOMIC DNA]</scope>
    <source>
        <strain evidence="2 3">XZGYJ-43</strain>
    </source>
</reference>
<dbReference type="AlphaFoldDB" id="A0ABD5Z644"/>
<comment type="caution">
    <text evidence="2">The sequence shown here is derived from an EMBL/GenBank/DDBJ whole genome shotgun (WGS) entry which is preliminary data.</text>
</comment>
<sequence>MSPLALAVLAAVFALGWVASIVWVHHDADERGSDKPGSWAALVAVTGYAGLVYYLLSRGDVD</sequence>
<keyword evidence="3" id="KW-1185">Reference proteome</keyword>
<evidence type="ECO:0008006" key="4">
    <source>
        <dbReference type="Google" id="ProtNLM"/>
    </source>
</evidence>
<dbReference type="EMBL" id="JBHTAR010000011">
    <property type="protein sequence ID" value="MFC7200629.1"/>
    <property type="molecule type" value="Genomic_DNA"/>
</dbReference>
<evidence type="ECO:0000313" key="2">
    <source>
        <dbReference type="EMBL" id="MFC7200629.1"/>
    </source>
</evidence>
<name>A0ABD5Z644_9EURY</name>
<dbReference type="Proteomes" id="UP001596447">
    <property type="component" value="Unassembled WGS sequence"/>
</dbReference>
<keyword evidence="1" id="KW-1133">Transmembrane helix</keyword>
<feature type="transmembrane region" description="Helical" evidence="1">
    <location>
        <begin position="36"/>
        <end position="56"/>
    </location>
</feature>
<organism evidence="2 3">
    <name type="scientific">Halospeciosus flavus</name>
    <dbReference type="NCBI Taxonomy" id="3032283"/>
    <lineage>
        <taxon>Archaea</taxon>
        <taxon>Methanobacteriati</taxon>
        <taxon>Methanobacteriota</taxon>
        <taxon>Stenosarchaea group</taxon>
        <taxon>Halobacteria</taxon>
        <taxon>Halobacteriales</taxon>
        <taxon>Halobacteriaceae</taxon>
        <taxon>Halospeciosus</taxon>
    </lineage>
</organism>
<proteinExistence type="predicted"/>
<accession>A0ABD5Z644</accession>
<keyword evidence="1" id="KW-0812">Transmembrane</keyword>